<dbReference type="EMBL" id="JNBR01000404">
    <property type="protein sequence ID" value="OQR93536.1"/>
    <property type="molecule type" value="Genomic_DNA"/>
</dbReference>
<dbReference type="STRING" id="1202772.A0A1V9Z6C7"/>
<sequence>MDAGLRLRCDCTRWRLPRGSTLERVNGINARALAPAALRRLLALPVRSVAFAPPPSAATLTVHGAFAGTQVGKLHVALPVPVVDIACGGHHLLLRSAAGHVFACGRGECGRLGLGDTADRAVPTLISSLATSVVIGIACGREHSVVVCKDGAAFAFGWGEGGRLGLGIDADNVLRPTRVAAPDDVYLVGAGRESTLLVGRAGGIYLCGVQHLSSAAHDDTTRLCLVPTLMPWTGPSDHALVAAIKAGDAHYVLLTTTGDVYTWGYGGAGALAPGVVVTRNEPTRVAGLPKIIKVAAGPWHTVALGRAATWVWGDTGSRPCTVAAAVDVACSRTTTYFVDPARAVVAYPPCDGELLPPSTPLLGAGGDYVAWISRLDDAKHQR</sequence>
<name>A0A1V9Z6C7_ACHHY</name>
<feature type="repeat" description="RCC1" evidence="2">
    <location>
        <begin position="99"/>
        <end position="150"/>
    </location>
</feature>
<dbReference type="PROSITE" id="PS50012">
    <property type="entry name" value="RCC1_3"/>
    <property type="match status" value="3"/>
</dbReference>
<proteinExistence type="predicted"/>
<keyword evidence="4" id="KW-1185">Reference proteome</keyword>
<evidence type="ECO:0000256" key="2">
    <source>
        <dbReference type="PROSITE-ProRule" id="PRU00235"/>
    </source>
</evidence>
<dbReference type="PANTHER" id="PTHR22870">
    <property type="entry name" value="REGULATOR OF CHROMOSOME CONDENSATION"/>
    <property type="match status" value="1"/>
</dbReference>
<dbReference type="PROSITE" id="PS00626">
    <property type="entry name" value="RCC1_2"/>
    <property type="match status" value="1"/>
</dbReference>
<dbReference type="PANTHER" id="PTHR22870:SF408">
    <property type="entry name" value="OS09G0560450 PROTEIN"/>
    <property type="match status" value="1"/>
</dbReference>
<keyword evidence="1" id="KW-0677">Repeat</keyword>
<feature type="repeat" description="RCC1" evidence="2">
    <location>
        <begin position="151"/>
        <end position="201"/>
    </location>
</feature>
<reference evidence="3 4" key="1">
    <citation type="journal article" date="2014" name="Genome Biol. Evol.">
        <title>The secreted proteins of Achlya hypogyna and Thraustotheca clavata identify the ancestral oomycete secretome and reveal gene acquisitions by horizontal gene transfer.</title>
        <authorList>
            <person name="Misner I."/>
            <person name="Blouin N."/>
            <person name="Leonard G."/>
            <person name="Richards T.A."/>
            <person name="Lane C.E."/>
        </authorList>
    </citation>
    <scope>NUCLEOTIDE SEQUENCE [LARGE SCALE GENOMIC DNA]</scope>
    <source>
        <strain evidence="3 4">ATCC 48635</strain>
    </source>
</reference>
<dbReference type="InterPro" id="IPR051210">
    <property type="entry name" value="Ub_ligase/GEF_domain"/>
</dbReference>
<dbReference type="Gene3D" id="2.130.10.30">
    <property type="entry name" value="Regulator of chromosome condensation 1/beta-lactamase-inhibitor protein II"/>
    <property type="match status" value="2"/>
</dbReference>
<feature type="repeat" description="RCC1" evidence="2">
    <location>
        <begin position="258"/>
        <end position="307"/>
    </location>
</feature>
<dbReference type="OrthoDB" id="5370059at2759"/>
<comment type="caution">
    <text evidence="3">The sequence shown here is derived from an EMBL/GenBank/DDBJ whole genome shotgun (WGS) entry which is preliminary data.</text>
</comment>
<dbReference type="PRINTS" id="PR00633">
    <property type="entry name" value="RCCNDNSATION"/>
</dbReference>
<dbReference type="InterPro" id="IPR009091">
    <property type="entry name" value="RCC1/BLIP-II"/>
</dbReference>
<organism evidence="3 4">
    <name type="scientific">Achlya hypogyna</name>
    <name type="common">Oomycete</name>
    <name type="synonym">Protoachlya hypogyna</name>
    <dbReference type="NCBI Taxonomy" id="1202772"/>
    <lineage>
        <taxon>Eukaryota</taxon>
        <taxon>Sar</taxon>
        <taxon>Stramenopiles</taxon>
        <taxon>Oomycota</taxon>
        <taxon>Saprolegniomycetes</taxon>
        <taxon>Saprolegniales</taxon>
        <taxon>Achlyaceae</taxon>
        <taxon>Achlya</taxon>
    </lineage>
</organism>
<dbReference type="Pfam" id="PF00415">
    <property type="entry name" value="RCC1"/>
    <property type="match status" value="3"/>
</dbReference>
<protein>
    <submittedName>
        <fullName evidence="3">Regulator of chromosome condensation rcc1</fullName>
    </submittedName>
</protein>
<accession>A0A1V9Z6C7</accession>
<gene>
    <name evidence="3" type="ORF">ACHHYP_02453</name>
</gene>
<dbReference type="InterPro" id="IPR000408">
    <property type="entry name" value="Reg_chr_condens"/>
</dbReference>
<evidence type="ECO:0000313" key="3">
    <source>
        <dbReference type="EMBL" id="OQR93536.1"/>
    </source>
</evidence>
<evidence type="ECO:0000256" key="1">
    <source>
        <dbReference type="ARBA" id="ARBA00022737"/>
    </source>
</evidence>
<evidence type="ECO:0000313" key="4">
    <source>
        <dbReference type="Proteomes" id="UP000243579"/>
    </source>
</evidence>
<dbReference type="Proteomes" id="UP000243579">
    <property type="component" value="Unassembled WGS sequence"/>
</dbReference>
<dbReference type="SUPFAM" id="SSF50985">
    <property type="entry name" value="RCC1/BLIP-II"/>
    <property type="match status" value="1"/>
</dbReference>
<dbReference type="AlphaFoldDB" id="A0A1V9Z6C7"/>